<dbReference type="InterPro" id="IPR007138">
    <property type="entry name" value="ABM_dom"/>
</dbReference>
<dbReference type="Proteomes" id="UP000277896">
    <property type="component" value="Chromosome"/>
</dbReference>
<reference evidence="3 4" key="1">
    <citation type="submission" date="2017-04" db="EMBL/GenBank/DDBJ databases">
        <title>In vitro and in silico characterization of Lactobacillus paraplantarum D2-1, a starter culture for soymilk fermentation.</title>
        <authorList>
            <person name="Endo A."/>
            <person name="Sasaki F."/>
            <person name="Maeno S."/>
            <person name="Kanesaki Y."/>
            <person name="Kubota E."/>
            <person name="Torres G.A."/>
            <person name="Tomita S."/>
            <person name="Nakagawa J."/>
        </authorList>
    </citation>
    <scope>NUCLEOTIDE SEQUENCE [LARGE SCALE GENOMIC DNA]</scope>
    <source>
        <strain evidence="3 4">D2-1</strain>
    </source>
</reference>
<dbReference type="EMBL" id="CP032744">
    <property type="protein sequence ID" value="AYJ38705.1"/>
    <property type="molecule type" value="Genomic_DNA"/>
</dbReference>
<keyword evidence="3" id="KW-0503">Monooxygenase</keyword>
<dbReference type="SUPFAM" id="SSF54909">
    <property type="entry name" value="Dimeric alpha+beta barrel"/>
    <property type="match status" value="1"/>
</dbReference>
<evidence type="ECO:0000313" key="3">
    <source>
        <dbReference type="EMBL" id="GBF00862.1"/>
    </source>
</evidence>
<evidence type="ECO:0000313" key="4">
    <source>
        <dbReference type="Proteomes" id="UP000236162"/>
    </source>
</evidence>
<evidence type="ECO:0000313" key="5">
    <source>
        <dbReference type="Proteomes" id="UP000277896"/>
    </source>
</evidence>
<dbReference type="EMBL" id="BDOR01000001">
    <property type="protein sequence ID" value="GBF00862.1"/>
    <property type="molecule type" value="Genomic_DNA"/>
</dbReference>
<dbReference type="RefSeq" id="WP_021731574.1">
    <property type="nucleotide sequence ID" value="NZ_AVAI01000119.1"/>
</dbReference>
<dbReference type="InterPro" id="IPR011008">
    <property type="entry name" value="Dimeric_a/b-barrel"/>
</dbReference>
<reference evidence="2 5" key="2">
    <citation type="submission" date="2018-10" db="EMBL/GenBank/DDBJ databases">
        <title>Genome seuquencing of Lactobacillus species.</title>
        <authorList>
            <person name="Baek C."/>
            <person name="Yi H."/>
        </authorList>
    </citation>
    <scope>NUCLEOTIDE SEQUENCE [LARGE SCALE GENOMIC DNA]</scope>
    <source>
        <strain evidence="2 5">DSM 10667</strain>
    </source>
</reference>
<accession>A0AAD0X7R9</accession>
<keyword evidence="4" id="KW-1185">Reference proteome</keyword>
<dbReference type="Proteomes" id="UP000236162">
    <property type="component" value="Unassembled WGS sequence"/>
</dbReference>
<dbReference type="GO" id="GO:0004497">
    <property type="term" value="F:monooxygenase activity"/>
    <property type="evidence" value="ECO:0007669"/>
    <property type="project" value="UniProtKB-KW"/>
</dbReference>
<evidence type="ECO:0000259" key="1">
    <source>
        <dbReference type="Pfam" id="PF03992"/>
    </source>
</evidence>
<organism evidence="2 5">
    <name type="scientific">Lactiplantibacillus paraplantarum</name>
    <dbReference type="NCBI Taxonomy" id="60520"/>
    <lineage>
        <taxon>Bacteria</taxon>
        <taxon>Bacillati</taxon>
        <taxon>Bacillota</taxon>
        <taxon>Bacilli</taxon>
        <taxon>Lactobacillales</taxon>
        <taxon>Lactobacillaceae</taxon>
        <taxon>Lactiplantibacillus</taxon>
    </lineage>
</organism>
<gene>
    <name evidence="2" type="ORF">LP667_07705</name>
    <name evidence="3" type="ORF">LPPLD21_00364</name>
</gene>
<protein>
    <submittedName>
        <fullName evidence="3">Antibiotic biosynthesis monooxygenase</fullName>
    </submittedName>
</protein>
<feature type="domain" description="ABM" evidence="1">
    <location>
        <begin position="32"/>
        <end position="81"/>
    </location>
</feature>
<proteinExistence type="predicted"/>
<keyword evidence="3" id="KW-0560">Oxidoreductase</keyword>
<dbReference type="Gene3D" id="3.30.70.100">
    <property type="match status" value="1"/>
</dbReference>
<sequence>MAVNQQLIFRRYQLQINVTDQARFAAEGQYNMTTSLVTGPGTLAMYATHTDQVGTHNVIFELYRDPASYQIHTNSPQFKRYGQLAQTVVTKKSIDELHLQHIVSPPAGLMVSGTNTNQVLSLDFTIAPELNTQFETDLASQIAVRKQQLALYTATFVDQTTHWLILLTYLNQHDLANYSDQWLIWLKTYTECIIKTVLDVDTMVMQPDLSD</sequence>
<dbReference type="Pfam" id="PF03992">
    <property type="entry name" value="ABM"/>
    <property type="match status" value="1"/>
</dbReference>
<name>A0AAD0X7R9_9LACO</name>
<evidence type="ECO:0000313" key="2">
    <source>
        <dbReference type="EMBL" id="AYJ38705.1"/>
    </source>
</evidence>
<dbReference type="AlphaFoldDB" id="A0AAD0X7R9"/>